<keyword evidence="4" id="KW-1185">Reference proteome</keyword>
<comment type="caution">
    <text evidence="3">The sequence shown here is derived from an EMBL/GenBank/DDBJ whole genome shotgun (WGS) entry which is preliminary data.</text>
</comment>
<feature type="region of interest" description="Disordered" evidence="1">
    <location>
        <begin position="154"/>
        <end position="184"/>
    </location>
</feature>
<sequence>MMGPCVLLVAVTVCVCVPGMLGKPLGSLSRNDLGISHRIRRSLATSNLYDADLMSYLPSESMRDEVLYPEMSPAVISRLAAYPQEDLLAQALERMESTHRPGPSQDSMTLQQLAEEGQRRDKEALYLANLLHLWNQISQGRGYLEQLQGHRGALRREREFPRSYQDYDEEDVPSSPIRPQGSARNQLAQVLQGRYRQDDGYEGPASRLQQEDVNQDGIPMDEEMLRYLVTRVLSTMSESEMPQRLSSPSTHRLRRSLPENPVPDSPPNLLRVKRLDDIPDADYNPSGLLRRKRIDGDLDIQALPKHFTEHRVAELLKYLPD</sequence>
<evidence type="ECO:0000313" key="4">
    <source>
        <dbReference type="Proteomes" id="UP000812440"/>
    </source>
</evidence>
<feature type="chain" id="PRO_5035884823" evidence="2">
    <location>
        <begin position="23"/>
        <end position="321"/>
    </location>
</feature>
<dbReference type="InterPro" id="IPR010832">
    <property type="entry name" value="ProSAAS"/>
</dbReference>
<feature type="region of interest" description="Disordered" evidence="1">
    <location>
        <begin position="236"/>
        <end position="267"/>
    </location>
</feature>
<accession>A0A8T2JSP0</accession>
<dbReference type="EMBL" id="JAACNH010000003">
    <property type="protein sequence ID" value="KAG8447332.1"/>
    <property type="molecule type" value="Genomic_DNA"/>
</dbReference>
<evidence type="ECO:0000313" key="3">
    <source>
        <dbReference type="EMBL" id="KAG8447332.1"/>
    </source>
</evidence>
<dbReference type="GO" id="GO:0004866">
    <property type="term" value="F:endopeptidase inhibitor activity"/>
    <property type="evidence" value="ECO:0007669"/>
    <property type="project" value="InterPro"/>
</dbReference>
<proteinExistence type="predicted"/>
<dbReference type="Proteomes" id="UP000812440">
    <property type="component" value="Chromosome 8_10"/>
</dbReference>
<name>A0A8T2JSP0_9PIPI</name>
<evidence type="ECO:0000256" key="2">
    <source>
        <dbReference type="SAM" id="SignalP"/>
    </source>
</evidence>
<reference evidence="3" key="1">
    <citation type="thesis" date="2020" institute="ProQuest LLC" country="789 East Eisenhower Parkway, Ann Arbor, MI, USA">
        <title>Comparative Genomics and Chromosome Evolution.</title>
        <authorList>
            <person name="Mudd A.B."/>
        </authorList>
    </citation>
    <scope>NUCLEOTIDE SEQUENCE</scope>
    <source>
        <strain evidence="3">Female2</strain>
        <tissue evidence="3">Blood</tissue>
    </source>
</reference>
<dbReference type="AlphaFoldDB" id="A0A8T2JSP0"/>
<dbReference type="Pfam" id="PF07259">
    <property type="entry name" value="ProSAAS"/>
    <property type="match status" value="1"/>
</dbReference>
<dbReference type="OrthoDB" id="8962476at2759"/>
<gene>
    <name evidence="3" type="ORF">GDO86_014701</name>
</gene>
<feature type="signal peptide" evidence="2">
    <location>
        <begin position="1"/>
        <end position="22"/>
    </location>
</feature>
<keyword evidence="2" id="KW-0732">Signal</keyword>
<protein>
    <submittedName>
        <fullName evidence="3">Uncharacterized protein</fullName>
    </submittedName>
</protein>
<evidence type="ECO:0000256" key="1">
    <source>
        <dbReference type="SAM" id="MobiDB-lite"/>
    </source>
</evidence>
<feature type="compositionally biased region" description="Polar residues" evidence="1">
    <location>
        <begin position="236"/>
        <end position="250"/>
    </location>
</feature>
<organism evidence="3 4">
    <name type="scientific">Hymenochirus boettgeri</name>
    <name type="common">Congo dwarf clawed frog</name>
    <dbReference type="NCBI Taxonomy" id="247094"/>
    <lineage>
        <taxon>Eukaryota</taxon>
        <taxon>Metazoa</taxon>
        <taxon>Chordata</taxon>
        <taxon>Craniata</taxon>
        <taxon>Vertebrata</taxon>
        <taxon>Euteleostomi</taxon>
        <taxon>Amphibia</taxon>
        <taxon>Batrachia</taxon>
        <taxon>Anura</taxon>
        <taxon>Pipoidea</taxon>
        <taxon>Pipidae</taxon>
        <taxon>Pipinae</taxon>
        <taxon>Hymenochirus</taxon>
    </lineage>
</organism>